<name>A0A1G4I1M1_TRYEQ</name>
<keyword evidence="5" id="KW-0704">Schiff base</keyword>
<dbReference type="NCBIfam" id="TIGR00126">
    <property type="entry name" value="deoC"/>
    <property type="match status" value="1"/>
</dbReference>
<dbReference type="InterPro" id="IPR011343">
    <property type="entry name" value="DeoC"/>
</dbReference>
<dbReference type="UniPathway" id="UPA00002">
    <property type="reaction ID" value="UER00468"/>
</dbReference>
<dbReference type="Gene3D" id="3.20.20.70">
    <property type="entry name" value="Aldolase class I"/>
    <property type="match status" value="1"/>
</dbReference>
<dbReference type="FunFam" id="3.20.20.70:FF:000044">
    <property type="entry name" value="Deoxyribose-phosphate aldolase"/>
    <property type="match status" value="1"/>
</dbReference>
<reference evidence="8" key="1">
    <citation type="submission" date="2016-09" db="EMBL/GenBank/DDBJ databases">
        <authorList>
            <person name="Hebert L."/>
            <person name="Moumen B."/>
        </authorList>
    </citation>
    <scope>NUCLEOTIDE SEQUENCE [LARGE SCALE GENOMIC DNA]</scope>
    <source>
        <strain evidence="8">OVI</strain>
    </source>
</reference>
<evidence type="ECO:0000256" key="4">
    <source>
        <dbReference type="ARBA" id="ARBA00023239"/>
    </source>
</evidence>
<dbReference type="InterPro" id="IPR028581">
    <property type="entry name" value="DeoC_typeI"/>
</dbReference>
<dbReference type="EMBL" id="CZPT02000357">
    <property type="protein sequence ID" value="SCU65654.1"/>
    <property type="molecule type" value="Genomic_DNA"/>
</dbReference>
<proteinExistence type="inferred from homology"/>
<dbReference type="PANTHER" id="PTHR10889">
    <property type="entry name" value="DEOXYRIBOSE-PHOSPHATE ALDOLASE"/>
    <property type="match status" value="1"/>
</dbReference>
<dbReference type="SUPFAM" id="SSF51569">
    <property type="entry name" value="Aldolase"/>
    <property type="match status" value="1"/>
</dbReference>
<dbReference type="Pfam" id="PF01791">
    <property type="entry name" value="DeoC"/>
    <property type="match status" value="1"/>
</dbReference>
<comment type="similarity">
    <text evidence="1">Belongs to the DeoC/FbaB aldolase family. DeoC type 1 subfamily.</text>
</comment>
<dbReference type="GO" id="GO:0004139">
    <property type="term" value="F:deoxyribose-phosphate aldolase activity"/>
    <property type="evidence" value="ECO:0007669"/>
    <property type="project" value="UniProtKB-EC"/>
</dbReference>
<comment type="catalytic activity">
    <reaction evidence="7">
        <text>2-deoxy-D-ribose 5-phosphate = D-glyceraldehyde 3-phosphate + acetaldehyde</text>
        <dbReference type="Rhea" id="RHEA:12821"/>
        <dbReference type="ChEBI" id="CHEBI:15343"/>
        <dbReference type="ChEBI" id="CHEBI:59776"/>
        <dbReference type="ChEBI" id="CHEBI:62877"/>
        <dbReference type="EC" id="4.1.2.4"/>
    </reaction>
</comment>
<dbReference type="EC" id="4.1.2.4" evidence="2"/>
<dbReference type="PANTHER" id="PTHR10889:SF1">
    <property type="entry name" value="DEOXYRIBOSE-PHOSPHATE ALDOLASE"/>
    <property type="match status" value="1"/>
</dbReference>
<evidence type="ECO:0000256" key="1">
    <source>
        <dbReference type="ARBA" id="ARBA00010936"/>
    </source>
</evidence>
<dbReference type="InterPro" id="IPR002915">
    <property type="entry name" value="DeoC/FbaB/LacD_aldolase"/>
</dbReference>
<keyword evidence="4 8" id="KW-0456">Lyase</keyword>
<sequence length="280" mass="30038">MTDLHMRERQGFTGKLNDAILERVHFVSRRLNLPQIESKFPHLSVSDGSWRKSPPGDDVNLATFIDHTLLKPEATQALIMKLCKEARDHRFHAVCVNGSRVRCCVKALKGSGVRVAACCGFPLGAGSTEAKVAEAVAAVRDGAADIDMVINVGAVKERNYCLVYSDIKAVVDACGHNVTTKVIFETCLLTPEEIIDCCILSVAAGASFVKTSTGFNIGGATPEAVDMMLATVGNEAKVKVSGGVRDRETALQYVKVGVSRIGTSSGIAIITHTDRSRSKY</sequence>
<dbReference type="HAMAP" id="MF_00114">
    <property type="entry name" value="DeoC_type1"/>
    <property type="match status" value="1"/>
</dbReference>
<dbReference type="GO" id="GO:0046386">
    <property type="term" value="P:deoxyribose phosphate catabolic process"/>
    <property type="evidence" value="ECO:0007669"/>
    <property type="project" value="UniProtKB-UniPathway"/>
</dbReference>
<keyword evidence="9" id="KW-1185">Reference proteome</keyword>
<dbReference type="AlphaFoldDB" id="A0A1G4I1M1"/>
<accession>A0A1G4I1M1</accession>
<dbReference type="GO" id="GO:0005737">
    <property type="term" value="C:cytoplasm"/>
    <property type="evidence" value="ECO:0007669"/>
    <property type="project" value="InterPro"/>
</dbReference>
<evidence type="ECO:0000256" key="6">
    <source>
        <dbReference type="ARBA" id="ARBA00032755"/>
    </source>
</evidence>
<evidence type="ECO:0000256" key="7">
    <source>
        <dbReference type="ARBA" id="ARBA00048791"/>
    </source>
</evidence>
<dbReference type="RefSeq" id="XP_067077221.1">
    <property type="nucleotide sequence ID" value="XM_067221120.1"/>
</dbReference>
<protein>
    <recommendedName>
        <fullName evidence="2">deoxyribose-phosphate aldolase</fullName>
        <ecNumber evidence="2">4.1.2.4</ecNumber>
    </recommendedName>
    <alternativeName>
        <fullName evidence="6">2-deoxy-D-ribose 5-phosphate aldolase</fullName>
    </alternativeName>
</protein>
<evidence type="ECO:0000313" key="9">
    <source>
        <dbReference type="Proteomes" id="UP000195570"/>
    </source>
</evidence>
<dbReference type="InterPro" id="IPR013785">
    <property type="entry name" value="Aldolase_TIM"/>
</dbReference>
<dbReference type="CDD" id="cd00959">
    <property type="entry name" value="DeoC"/>
    <property type="match status" value="1"/>
</dbReference>
<dbReference type="GeneID" id="92381527"/>
<evidence type="ECO:0000256" key="5">
    <source>
        <dbReference type="ARBA" id="ARBA00023270"/>
    </source>
</evidence>
<gene>
    <name evidence="8" type="ORF">TEOVI_000759300</name>
</gene>
<dbReference type="Proteomes" id="UP000195570">
    <property type="component" value="Unassembled WGS sequence"/>
</dbReference>
<evidence type="ECO:0000256" key="3">
    <source>
        <dbReference type="ARBA" id="ARBA00022490"/>
    </source>
</evidence>
<keyword evidence="3" id="KW-0963">Cytoplasm</keyword>
<organism evidence="8 9">
    <name type="scientific">Trypanosoma equiperdum</name>
    <dbReference type="NCBI Taxonomy" id="5694"/>
    <lineage>
        <taxon>Eukaryota</taxon>
        <taxon>Discoba</taxon>
        <taxon>Euglenozoa</taxon>
        <taxon>Kinetoplastea</taxon>
        <taxon>Metakinetoplastina</taxon>
        <taxon>Trypanosomatida</taxon>
        <taxon>Trypanosomatidae</taxon>
        <taxon>Trypanosoma</taxon>
    </lineage>
</organism>
<comment type="caution">
    <text evidence="8">The sequence shown here is derived from an EMBL/GenBank/DDBJ whole genome shotgun (WGS) entry which is preliminary data.</text>
</comment>
<evidence type="ECO:0000313" key="8">
    <source>
        <dbReference type="EMBL" id="SCU65654.1"/>
    </source>
</evidence>
<dbReference type="SMART" id="SM01133">
    <property type="entry name" value="DeoC"/>
    <property type="match status" value="1"/>
</dbReference>
<dbReference type="GO" id="GO:0016052">
    <property type="term" value="P:carbohydrate catabolic process"/>
    <property type="evidence" value="ECO:0007669"/>
    <property type="project" value="TreeGrafter"/>
</dbReference>
<evidence type="ECO:0000256" key="2">
    <source>
        <dbReference type="ARBA" id="ARBA00012515"/>
    </source>
</evidence>
<dbReference type="GO" id="GO:0009264">
    <property type="term" value="P:deoxyribonucleotide catabolic process"/>
    <property type="evidence" value="ECO:0007669"/>
    <property type="project" value="InterPro"/>
</dbReference>
<dbReference type="VEuPathDB" id="TriTrypDB:TEOVI_000759300"/>